<dbReference type="Proteomes" id="UP001649381">
    <property type="component" value="Unassembled WGS sequence"/>
</dbReference>
<sequence>MKRIIPIVIFFFLLVLLFPNQAFAVEYSITEARIDAYLQENGDVLVEESFTYGFEGKFNGITREIIPKKGTEINNFEASEKGKALKVERDDYFYKIHRKGSDEVVLVDLSYTIKNGVEVYSDVAQFYWAFFDRSNESTYENLIVAIHPPKETEDVIAFGYDQAYGTEEIMENGTVYFAMNQVPDNTNGDIRVAYEKGLFPAAKASNQPMKAEIIQDKKDLDAQVAAKTERTAFLDQMASIVIPIVGLIMVVLYVSLWKGHVNRKREAERDMDLTRNVPKQRMSLPATIFYTNYKHLPPEAISAALLDLVRKQYVKRIGEDRFQVIHREGALKHEQILIKWLFDLIGENNEFSFEELKQFTKQKKNHGTYRKYQTSWQKAVAEEVNERQLYEDKKKYRISIVLSSIILIPFIFIFAFHGLIFWMVMTILLIGTITLYGFLYHPRTKEGTLIHYEWKACKKRFKILSKEDWRTWAEDDKLRAYIYGLGTKTQPIIKKNEQFAKSFYPSNTSNSEVGAYSTMDISTFIILGAAVSNNFDAAHQSTGASIGAGGAGSGAGAGGGGGGSGAF</sequence>
<proteinExistence type="predicted"/>
<evidence type="ECO:0000259" key="4">
    <source>
        <dbReference type="Pfam" id="PF20990"/>
    </source>
</evidence>
<keyword evidence="1" id="KW-1133">Transmembrane helix</keyword>
<gene>
    <name evidence="5" type="ORF">L2716_02215</name>
</gene>
<feature type="transmembrane region" description="Helical" evidence="1">
    <location>
        <begin position="237"/>
        <end position="256"/>
    </location>
</feature>
<keyword evidence="1" id="KW-0472">Membrane</keyword>
<feature type="transmembrane region" description="Helical" evidence="1">
    <location>
        <begin position="396"/>
        <end position="414"/>
    </location>
</feature>
<evidence type="ECO:0000313" key="5">
    <source>
        <dbReference type="EMBL" id="MCF6136527.1"/>
    </source>
</evidence>
<feature type="domain" description="DUF2207" evidence="3">
    <location>
        <begin position="28"/>
        <end position="193"/>
    </location>
</feature>
<evidence type="ECO:0000259" key="3">
    <source>
        <dbReference type="Pfam" id="PF09972"/>
    </source>
</evidence>
<dbReference type="InterPro" id="IPR048389">
    <property type="entry name" value="YciQ-like_C"/>
</dbReference>
<dbReference type="Pfam" id="PF20990">
    <property type="entry name" value="DUF2207_C"/>
    <property type="match status" value="1"/>
</dbReference>
<dbReference type="Pfam" id="PF09972">
    <property type="entry name" value="DUF2207"/>
    <property type="match status" value="1"/>
</dbReference>
<reference evidence="5 6" key="1">
    <citation type="submission" date="2022-01" db="EMBL/GenBank/DDBJ databases">
        <title>Alkalihalobacillus sp. EGI L200015, a novel bacterium isolated from a salt lake sediment.</title>
        <authorList>
            <person name="Gao L."/>
            <person name="Fang B.-Z."/>
            <person name="Li W.-J."/>
        </authorList>
    </citation>
    <scope>NUCLEOTIDE SEQUENCE [LARGE SCALE GENOMIC DNA]</scope>
    <source>
        <strain evidence="5 6">KCTC 12718</strain>
    </source>
</reference>
<dbReference type="InterPro" id="IPR018702">
    <property type="entry name" value="DUF2207"/>
</dbReference>
<keyword evidence="1" id="KW-0812">Transmembrane</keyword>
<name>A0ABS9GUL3_9BACL</name>
<evidence type="ECO:0000256" key="1">
    <source>
        <dbReference type="SAM" id="Phobius"/>
    </source>
</evidence>
<evidence type="ECO:0000256" key="2">
    <source>
        <dbReference type="SAM" id="SignalP"/>
    </source>
</evidence>
<keyword evidence="6" id="KW-1185">Reference proteome</keyword>
<keyword evidence="2" id="KW-0732">Signal</keyword>
<feature type="chain" id="PRO_5045051173" evidence="2">
    <location>
        <begin position="25"/>
        <end position="567"/>
    </location>
</feature>
<dbReference type="RefSeq" id="WP_236331356.1">
    <property type="nucleotide sequence ID" value="NZ_JAKIJS010000001.1"/>
</dbReference>
<protein>
    <submittedName>
        <fullName evidence="5">DUF2207 domain-containing protein</fullName>
    </submittedName>
</protein>
<feature type="domain" description="Predicted membrane protein YciQ-like C-terminal" evidence="4">
    <location>
        <begin position="292"/>
        <end position="459"/>
    </location>
</feature>
<evidence type="ECO:0000313" key="6">
    <source>
        <dbReference type="Proteomes" id="UP001649381"/>
    </source>
</evidence>
<dbReference type="EMBL" id="JAKIJS010000001">
    <property type="protein sequence ID" value="MCF6136527.1"/>
    <property type="molecule type" value="Genomic_DNA"/>
</dbReference>
<accession>A0ABS9GUL3</accession>
<feature type="transmembrane region" description="Helical" evidence="1">
    <location>
        <begin position="420"/>
        <end position="439"/>
    </location>
</feature>
<organism evidence="5 6">
    <name type="scientific">Pseudalkalibacillus berkeleyi</name>
    <dbReference type="NCBI Taxonomy" id="1069813"/>
    <lineage>
        <taxon>Bacteria</taxon>
        <taxon>Bacillati</taxon>
        <taxon>Bacillota</taxon>
        <taxon>Bacilli</taxon>
        <taxon>Bacillales</taxon>
        <taxon>Fictibacillaceae</taxon>
        <taxon>Pseudalkalibacillus</taxon>
    </lineage>
</organism>
<comment type="caution">
    <text evidence="5">The sequence shown here is derived from an EMBL/GenBank/DDBJ whole genome shotgun (WGS) entry which is preliminary data.</text>
</comment>
<feature type="signal peptide" evidence="2">
    <location>
        <begin position="1"/>
        <end position="24"/>
    </location>
</feature>